<evidence type="ECO:0000313" key="3">
    <source>
        <dbReference type="Proteomes" id="UP001164286"/>
    </source>
</evidence>
<dbReference type="RefSeq" id="XP_052947167.1">
    <property type="nucleotide sequence ID" value="XM_053088474.1"/>
</dbReference>
<proteinExistence type="predicted"/>
<dbReference type="EMBL" id="JAKWFO010000004">
    <property type="protein sequence ID" value="KAI9637390.1"/>
    <property type="molecule type" value="Genomic_DNA"/>
</dbReference>
<comment type="caution">
    <text evidence="2">The sequence shown here is derived from an EMBL/GenBank/DDBJ whole genome shotgun (WGS) entry which is preliminary data.</text>
</comment>
<reference evidence="2" key="1">
    <citation type="journal article" date="2022" name="G3 (Bethesda)">
        <title>High quality genome of the basidiomycete yeast Dioszegia hungarica PDD-24b-2 isolated from cloud water.</title>
        <authorList>
            <person name="Jarrige D."/>
            <person name="Haridas S."/>
            <person name="Bleykasten-Grosshans C."/>
            <person name="Joly M."/>
            <person name="Nadalig T."/>
            <person name="Sancelme M."/>
            <person name="Vuilleumier S."/>
            <person name="Grigoriev I.V."/>
            <person name="Amato P."/>
            <person name="Bringel F."/>
        </authorList>
    </citation>
    <scope>NUCLEOTIDE SEQUENCE</scope>
    <source>
        <strain evidence="2">PDD-24b-2</strain>
    </source>
</reference>
<organism evidence="2 3">
    <name type="scientific">Dioszegia hungarica</name>
    <dbReference type="NCBI Taxonomy" id="4972"/>
    <lineage>
        <taxon>Eukaryota</taxon>
        <taxon>Fungi</taxon>
        <taxon>Dikarya</taxon>
        <taxon>Basidiomycota</taxon>
        <taxon>Agaricomycotina</taxon>
        <taxon>Tremellomycetes</taxon>
        <taxon>Tremellales</taxon>
        <taxon>Bulleribasidiaceae</taxon>
        <taxon>Dioszegia</taxon>
    </lineage>
</organism>
<gene>
    <name evidence="2" type="ORF">MKK02DRAFT_32250</name>
</gene>
<protein>
    <submittedName>
        <fullName evidence="2">Uncharacterized protein</fullName>
    </submittedName>
</protein>
<evidence type="ECO:0000256" key="1">
    <source>
        <dbReference type="SAM" id="MobiDB-lite"/>
    </source>
</evidence>
<sequence length="255" mass="28259">MSSIQLRAITSCRPADDHGGMFRDMLDLPSTSTTGPSTIAADPPARKRLRSGTAAEGQAIPAPVAEIHNYPSTIALPASSPIVGLIADLIQHRDLPSVHEISSGVALADGHQSSDIQCFEAISKLCSFLDLPTPMRRRVIDRFIRTAMRHLGGVFPGVDSFAPILTEGGQPKRHNRPTIKDFEAQMERDAPTGWLQAFQNAQEESCKWDEKLVTGDEHRDQNVLGPRLMQFPVVRQAMMAIWRVGLYLNPYEYYR</sequence>
<keyword evidence="3" id="KW-1185">Reference proteome</keyword>
<dbReference type="AlphaFoldDB" id="A0AA38HAN8"/>
<name>A0AA38HAN8_9TREE</name>
<feature type="region of interest" description="Disordered" evidence="1">
    <location>
        <begin position="19"/>
        <end position="45"/>
    </location>
</feature>
<dbReference type="Proteomes" id="UP001164286">
    <property type="component" value="Unassembled WGS sequence"/>
</dbReference>
<accession>A0AA38HAN8</accession>
<evidence type="ECO:0000313" key="2">
    <source>
        <dbReference type="EMBL" id="KAI9637390.1"/>
    </source>
</evidence>
<dbReference type="GeneID" id="77727679"/>